<protein>
    <submittedName>
        <fullName evidence="1">Disulfide bond formation protein DsbA</fullName>
    </submittedName>
</protein>
<proteinExistence type="predicted"/>
<dbReference type="EMBL" id="JADKMY010000002">
    <property type="protein sequence ID" value="MBF4553971.1"/>
    <property type="molecule type" value="Genomic_DNA"/>
</dbReference>
<evidence type="ECO:0000313" key="1">
    <source>
        <dbReference type="EMBL" id="MBF4553971.1"/>
    </source>
</evidence>
<dbReference type="CDD" id="cd02972">
    <property type="entry name" value="DsbA_family"/>
    <property type="match status" value="1"/>
</dbReference>
<reference evidence="1 2" key="1">
    <citation type="submission" date="2020-10" db="EMBL/GenBank/DDBJ databases">
        <title>Novel species in genus Corynebacterium.</title>
        <authorList>
            <person name="Zhang G."/>
        </authorList>
    </citation>
    <scope>NUCLEOTIDE SEQUENCE [LARGE SCALE GENOMIC DNA]</scope>
    <source>
        <strain evidence="1 2">DSM 45110</strain>
    </source>
</reference>
<dbReference type="Proteomes" id="UP000635902">
    <property type="component" value="Unassembled WGS sequence"/>
</dbReference>
<dbReference type="InterPro" id="IPR053977">
    <property type="entry name" value="Rv2466c-like"/>
</dbReference>
<accession>A0ABR9ZKK7</accession>
<dbReference type="SUPFAM" id="SSF52833">
    <property type="entry name" value="Thioredoxin-like"/>
    <property type="match status" value="1"/>
</dbReference>
<sequence length="225" mass="25034">MSTVGDMSQNQNVTMYFDVTCPFAWVTSRWLKEVEKVREVKIEWAPMSLFVLNDGREGLEEDYQRMMIAARGPALVAAGLFTESPELVDSYYTVLGTKIHNEGYGHRQEADAYDQLIKDTLQEIGADPAFFEAAHKEDDEQGSYMSQLKSSHEKAISLVGDDVGTPVVQIGDNAFFGPVLTRIPEGEKAGELFDAAITLGSFPHFFELKRSRNESPKAEPASATR</sequence>
<keyword evidence="2" id="KW-1185">Reference proteome</keyword>
<comment type="caution">
    <text evidence="1">The sequence shown here is derived from an EMBL/GenBank/DDBJ whole genome shotgun (WGS) entry which is preliminary data.</text>
</comment>
<name>A0ABR9ZKK7_9CORY</name>
<dbReference type="InterPro" id="IPR036249">
    <property type="entry name" value="Thioredoxin-like_sf"/>
</dbReference>
<dbReference type="Pfam" id="PF22234">
    <property type="entry name" value="Rv2466c-like"/>
    <property type="match status" value="1"/>
</dbReference>
<gene>
    <name evidence="1" type="ORF">IRY30_07760</name>
</gene>
<dbReference type="Gene3D" id="3.40.30.10">
    <property type="entry name" value="Glutaredoxin"/>
    <property type="match status" value="1"/>
</dbReference>
<organism evidence="1 2">
    <name type="scientific">Corynebacterium suicordis DSM 45110</name>
    <dbReference type="NCBI Taxonomy" id="1121369"/>
    <lineage>
        <taxon>Bacteria</taxon>
        <taxon>Bacillati</taxon>
        <taxon>Actinomycetota</taxon>
        <taxon>Actinomycetes</taxon>
        <taxon>Mycobacteriales</taxon>
        <taxon>Corynebacteriaceae</taxon>
        <taxon>Corynebacterium</taxon>
    </lineage>
</organism>
<evidence type="ECO:0000313" key="2">
    <source>
        <dbReference type="Proteomes" id="UP000635902"/>
    </source>
</evidence>